<reference evidence="1 2" key="1">
    <citation type="journal article" date="2018" name="Nat. Ecol. Evol.">
        <title>Pezizomycetes genomes reveal the molecular basis of ectomycorrhizal truffle lifestyle.</title>
        <authorList>
            <person name="Murat C."/>
            <person name="Payen T."/>
            <person name="Noel B."/>
            <person name="Kuo A."/>
            <person name="Morin E."/>
            <person name="Chen J."/>
            <person name="Kohler A."/>
            <person name="Krizsan K."/>
            <person name="Balestrini R."/>
            <person name="Da Silva C."/>
            <person name="Montanini B."/>
            <person name="Hainaut M."/>
            <person name="Levati E."/>
            <person name="Barry K.W."/>
            <person name="Belfiori B."/>
            <person name="Cichocki N."/>
            <person name="Clum A."/>
            <person name="Dockter R.B."/>
            <person name="Fauchery L."/>
            <person name="Guy J."/>
            <person name="Iotti M."/>
            <person name="Le Tacon F."/>
            <person name="Lindquist E.A."/>
            <person name="Lipzen A."/>
            <person name="Malagnac F."/>
            <person name="Mello A."/>
            <person name="Molinier V."/>
            <person name="Miyauchi S."/>
            <person name="Poulain J."/>
            <person name="Riccioni C."/>
            <person name="Rubini A."/>
            <person name="Sitrit Y."/>
            <person name="Splivallo R."/>
            <person name="Traeger S."/>
            <person name="Wang M."/>
            <person name="Zifcakova L."/>
            <person name="Wipf D."/>
            <person name="Zambonelli A."/>
            <person name="Paolocci F."/>
            <person name="Nowrousian M."/>
            <person name="Ottonello S."/>
            <person name="Baldrian P."/>
            <person name="Spatafora J.W."/>
            <person name="Henrissat B."/>
            <person name="Nagy L.G."/>
            <person name="Aury J.M."/>
            <person name="Wincker P."/>
            <person name="Grigoriev I.V."/>
            <person name="Bonfante P."/>
            <person name="Martin F.M."/>
        </authorList>
    </citation>
    <scope>NUCLEOTIDE SEQUENCE [LARGE SCALE GENOMIC DNA]</scope>
    <source>
        <strain evidence="1 2">120613-1</strain>
    </source>
</reference>
<gene>
    <name evidence="1" type="ORF">L873DRAFT_1798008</name>
</gene>
<name>A0A3N4K3A8_9PEZI</name>
<accession>A0A3N4K3A8</accession>
<evidence type="ECO:0000313" key="2">
    <source>
        <dbReference type="Proteomes" id="UP000276215"/>
    </source>
</evidence>
<organism evidence="1 2">
    <name type="scientific">Choiromyces venosus 120613-1</name>
    <dbReference type="NCBI Taxonomy" id="1336337"/>
    <lineage>
        <taxon>Eukaryota</taxon>
        <taxon>Fungi</taxon>
        <taxon>Dikarya</taxon>
        <taxon>Ascomycota</taxon>
        <taxon>Pezizomycotina</taxon>
        <taxon>Pezizomycetes</taxon>
        <taxon>Pezizales</taxon>
        <taxon>Tuberaceae</taxon>
        <taxon>Choiromyces</taxon>
    </lineage>
</organism>
<protein>
    <submittedName>
        <fullName evidence="1">Uncharacterized protein</fullName>
    </submittedName>
</protein>
<dbReference type="AlphaFoldDB" id="A0A3N4K3A8"/>
<evidence type="ECO:0000313" key="1">
    <source>
        <dbReference type="EMBL" id="RPB05057.1"/>
    </source>
</evidence>
<proteinExistence type="predicted"/>
<sequence length="56" mass="6517">MSYRDIAAKLELKKPTVEDIVHKAKVMGISSRIMIKLLTTLLDRLVLRIKMILMMF</sequence>
<dbReference type="Proteomes" id="UP000276215">
    <property type="component" value="Unassembled WGS sequence"/>
</dbReference>
<keyword evidence="2" id="KW-1185">Reference proteome</keyword>
<dbReference type="EMBL" id="ML120354">
    <property type="protein sequence ID" value="RPB05057.1"/>
    <property type="molecule type" value="Genomic_DNA"/>
</dbReference>